<feature type="compositionally biased region" description="Low complexity" evidence="1">
    <location>
        <begin position="22"/>
        <end position="41"/>
    </location>
</feature>
<feature type="region of interest" description="Disordered" evidence="1">
    <location>
        <begin position="18"/>
        <end position="50"/>
    </location>
</feature>
<evidence type="ECO:0000313" key="3">
    <source>
        <dbReference type="Proteomes" id="UP000001876"/>
    </source>
</evidence>
<dbReference type="EMBL" id="GG663737">
    <property type="protein sequence ID" value="EEH59000.1"/>
    <property type="molecule type" value="Genomic_DNA"/>
</dbReference>
<sequence>MHVISAISAGSVVRANFQSTPRRNAATRSRGARSATRASSGDEQSDGSILFTFGKDPLGALFPKREPREGLFDAPNPAANTFKNEVTEAEEYALKRQYGGGGGILDALLPKREPHDGLAGPKLTEDDAEEAAAPAPEPEPAATAVATEKEPREGGELVKAVAAAAARGTSVKDAFAALFPKREPREGLFDKEPANPAANAFKNEVDDREDAALKRQYGGGIMEKLLPKREPHDGLAGPKK</sequence>
<dbReference type="RefSeq" id="XP_003057355.1">
    <property type="nucleotide sequence ID" value="XM_003057309.1"/>
</dbReference>
<proteinExistence type="predicted"/>
<name>C1MM84_MICPC</name>
<reference evidence="2 3" key="1">
    <citation type="journal article" date="2009" name="Science">
        <title>Green evolution and dynamic adaptations revealed by genomes of the marine picoeukaryotes Micromonas.</title>
        <authorList>
            <person name="Worden A.Z."/>
            <person name="Lee J.H."/>
            <person name="Mock T."/>
            <person name="Rouze P."/>
            <person name="Simmons M.P."/>
            <person name="Aerts A.L."/>
            <person name="Allen A.E."/>
            <person name="Cuvelier M.L."/>
            <person name="Derelle E."/>
            <person name="Everett M.V."/>
            <person name="Foulon E."/>
            <person name="Grimwood J."/>
            <person name="Gundlach H."/>
            <person name="Henrissat B."/>
            <person name="Napoli C."/>
            <person name="McDonald S.M."/>
            <person name="Parker M.S."/>
            <person name="Rombauts S."/>
            <person name="Salamov A."/>
            <person name="Von Dassow P."/>
            <person name="Badger J.H."/>
            <person name="Coutinho P.M."/>
            <person name="Demir E."/>
            <person name="Dubchak I."/>
            <person name="Gentemann C."/>
            <person name="Eikrem W."/>
            <person name="Gready J.E."/>
            <person name="John U."/>
            <person name="Lanier W."/>
            <person name="Lindquist E.A."/>
            <person name="Lucas S."/>
            <person name="Mayer K.F."/>
            <person name="Moreau H."/>
            <person name="Not F."/>
            <person name="Otillar R."/>
            <person name="Panaud O."/>
            <person name="Pangilinan J."/>
            <person name="Paulsen I."/>
            <person name="Piegu B."/>
            <person name="Poliakov A."/>
            <person name="Robbens S."/>
            <person name="Schmutz J."/>
            <person name="Toulza E."/>
            <person name="Wyss T."/>
            <person name="Zelensky A."/>
            <person name="Zhou K."/>
            <person name="Armbrust E.V."/>
            <person name="Bhattacharya D."/>
            <person name="Goodenough U.W."/>
            <person name="Van de Peer Y."/>
            <person name="Grigoriev I.V."/>
        </authorList>
    </citation>
    <scope>NUCLEOTIDE SEQUENCE [LARGE SCALE GENOMIC DNA]</scope>
    <source>
        <strain evidence="2 3">CCMP1545</strain>
    </source>
</reference>
<evidence type="ECO:0000256" key="1">
    <source>
        <dbReference type="SAM" id="MobiDB-lite"/>
    </source>
</evidence>
<protein>
    <submittedName>
        <fullName evidence="2">Predicted protein</fullName>
    </submittedName>
</protein>
<dbReference type="GeneID" id="9682329"/>
<evidence type="ECO:0000313" key="2">
    <source>
        <dbReference type="EMBL" id="EEH59000.1"/>
    </source>
</evidence>
<gene>
    <name evidence="2" type="ORF">MICPUCDRAFT_62406</name>
</gene>
<accession>C1MM84</accession>
<keyword evidence="3" id="KW-1185">Reference proteome</keyword>
<dbReference type="KEGG" id="mpp:MICPUCDRAFT_62406"/>
<dbReference type="AlphaFoldDB" id="C1MM84"/>
<feature type="region of interest" description="Disordered" evidence="1">
    <location>
        <begin position="111"/>
        <end position="154"/>
    </location>
</feature>
<dbReference type="Proteomes" id="UP000001876">
    <property type="component" value="Unassembled WGS sequence"/>
</dbReference>
<organism evidence="3">
    <name type="scientific">Micromonas pusilla (strain CCMP1545)</name>
    <name type="common">Picoplanktonic green alga</name>
    <dbReference type="NCBI Taxonomy" id="564608"/>
    <lineage>
        <taxon>Eukaryota</taxon>
        <taxon>Viridiplantae</taxon>
        <taxon>Chlorophyta</taxon>
        <taxon>Mamiellophyceae</taxon>
        <taxon>Mamiellales</taxon>
        <taxon>Mamiellaceae</taxon>
        <taxon>Micromonas</taxon>
    </lineage>
</organism>